<reference evidence="2" key="1">
    <citation type="submission" date="2022-11" db="UniProtKB">
        <authorList>
            <consortium name="WormBaseParasite"/>
        </authorList>
    </citation>
    <scope>IDENTIFICATION</scope>
</reference>
<dbReference type="WBParaSite" id="nRc.2.0.1.t19308-RA">
    <property type="protein sequence ID" value="nRc.2.0.1.t19308-RA"/>
    <property type="gene ID" value="nRc.2.0.1.g19308"/>
</dbReference>
<evidence type="ECO:0000313" key="1">
    <source>
        <dbReference type="Proteomes" id="UP000887565"/>
    </source>
</evidence>
<dbReference type="Proteomes" id="UP000887565">
    <property type="component" value="Unplaced"/>
</dbReference>
<evidence type="ECO:0000313" key="2">
    <source>
        <dbReference type="WBParaSite" id="nRc.2.0.1.t19308-RA"/>
    </source>
</evidence>
<accession>A0A915J039</accession>
<keyword evidence="1" id="KW-1185">Reference proteome</keyword>
<name>A0A915J039_ROMCU</name>
<dbReference type="AlphaFoldDB" id="A0A915J039"/>
<protein>
    <submittedName>
        <fullName evidence="2">Uncharacterized protein</fullName>
    </submittedName>
</protein>
<organism evidence="1 2">
    <name type="scientific">Romanomermis culicivorax</name>
    <name type="common">Nematode worm</name>
    <dbReference type="NCBI Taxonomy" id="13658"/>
    <lineage>
        <taxon>Eukaryota</taxon>
        <taxon>Metazoa</taxon>
        <taxon>Ecdysozoa</taxon>
        <taxon>Nematoda</taxon>
        <taxon>Enoplea</taxon>
        <taxon>Dorylaimia</taxon>
        <taxon>Mermithida</taxon>
        <taxon>Mermithoidea</taxon>
        <taxon>Mermithidae</taxon>
        <taxon>Romanomermis</taxon>
    </lineage>
</organism>
<proteinExistence type="predicted"/>
<sequence>MEGASSILKILMQLSPHAVANRFRNCQENGEEILASRKLGSKMLEKRLNAFANQLFPNYNRRVEASRYKIPSTM</sequence>